<dbReference type="PROSITE" id="PS01125">
    <property type="entry name" value="ROK"/>
    <property type="match status" value="1"/>
</dbReference>
<keyword evidence="8" id="KW-1185">Reference proteome</keyword>
<reference evidence="7 8" key="1">
    <citation type="submission" date="2024-09" db="EMBL/GenBank/DDBJ databases">
        <authorList>
            <person name="Sun Q."/>
            <person name="Mori K."/>
        </authorList>
    </citation>
    <scope>NUCLEOTIDE SEQUENCE [LARGE SCALE GENOMIC DNA]</scope>
    <source>
        <strain evidence="7 8">CICC 11035S</strain>
    </source>
</reference>
<dbReference type="PANTHER" id="PTHR42742">
    <property type="entry name" value="TRANSCRIPTIONAL REPRESSOR MPRA"/>
    <property type="match status" value="1"/>
</dbReference>
<comment type="cofactor">
    <cofactor evidence="1">
        <name>Mg(2+)</name>
        <dbReference type="ChEBI" id="CHEBI:18420"/>
    </cofactor>
</comment>
<dbReference type="InterPro" id="IPR051804">
    <property type="entry name" value="Carb_Metab_Reg_Kinase/Isom"/>
</dbReference>
<protein>
    <recommendedName>
        <fullName evidence="5">fructokinase</fullName>
        <ecNumber evidence="5">2.7.1.4</ecNumber>
    </recommendedName>
</protein>
<dbReference type="Gene3D" id="3.30.420.40">
    <property type="match status" value="2"/>
</dbReference>
<dbReference type="PANTHER" id="PTHR42742:SF3">
    <property type="entry name" value="FRUCTOKINASE"/>
    <property type="match status" value="1"/>
</dbReference>
<name>A0ABV6S401_9SPHN</name>
<evidence type="ECO:0000256" key="2">
    <source>
        <dbReference type="ARBA" id="ARBA00022723"/>
    </source>
</evidence>
<evidence type="ECO:0000256" key="6">
    <source>
        <dbReference type="ARBA" id="ARBA00048451"/>
    </source>
</evidence>
<comment type="catalytic activity">
    <reaction evidence="6">
        <text>D-fructose + ATP = D-fructose 6-phosphate + ADP + H(+)</text>
        <dbReference type="Rhea" id="RHEA:16125"/>
        <dbReference type="ChEBI" id="CHEBI:15378"/>
        <dbReference type="ChEBI" id="CHEBI:30616"/>
        <dbReference type="ChEBI" id="CHEBI:37721"/>
        <dbReference type="ChEBI" id="CHEBI:61527"/>
        <dbReference type="ChEBI" id="CHEBI:456216"/>
        <dbReference type="EC" id="2.7.1.4"/>
    </reaction>
</comment>
<evidence type="ECO:0000256" key="5">
    <source>
        <dbReference type="ARBA" id="ARBA00038887"/>
    </source>
</evidence>
<dbReference type="CDD" id="cd24067">
    <property type="entry name" value="ASKHA_NBD_ROK_BsFRK-like"/>
    <property type="match status" value="1"/>
</dbReference>
<gene>
    <name evidence="7" type="ORF">ACFFF8_05040</name>
</gene>
<dbReference type="EC" id="2.7.1.4" evidence="5"/>
<evidence type="ECO:0000256" key="1">
    <source>
        <dbReference type="ARBA" id="ARBA00001946"/>
    </source>
</evidence>
<keyword evidence="2" id="KW-0479">Metal-binding</keyword>
<evidence type="ECO:0000313" key="8">
    <source>
        <dbReference type="Proteomes" id="UP001589858"/>
    </source>
</evidence>
<accession>A0ABV6S401</accession>
<dbReference type="InterPro" id="IPR043129">
    <property type="entry name" value="ATPase_NBD"/>
</dbReference>
<dbReference type="Pfam" id="PF00480">
    <property type="entry name" value="ROK"/>
    <property type="match status" value="1"/>
</dbReference>
<dbReference type="EMBL" id="JBHLTM010000019">
    <property type="protein sequence ID" value="MFC0683951.1"/>
    <property type="molecule type" value="Genomic_DNA"/>
</dbReference>
<evidence type="ECO:0000313" key="7">
    <source>
        <dbReference type="EMBL" id="MFC0683951.1"/>
    </source>
</evidence>
<evidence type="ECO:0000256" key="4">
    <source>
        <dbReference type="ARBA" id="ARBA00022842"/>
    </source>
</evidence>
<comment type="caution">
    <text evidence="7">The sequence shown here is derived from an EMBL/GenBank/DDBJ whole genome shotgun (WGS) entry which is preliminary data.</text>
</comment>
<sequence>MTGINGEPGRVDTVAGIELGGTKTVVVLGCPGAIERRIEYPTTTPDETLGRAIETIRPWRQAGQVSALGIASFGPIRVAREARDFGFMLDTPKPGWAGADVAGVLQRALGCPVGLDTDVNAAALAEYRFGAALDCPTAVYITVGTGVGVGVLVNGSPVHGLLHPEVGHVRLRRAAGDGFAGACPFHGDCIEGLLSGPALSARFGRHPGAVRPDDPAWGAAASDLAELLAMLVLTLSAQRIVVGGGVANRQPHLLPAARALMPALLGGYLRDCTAEALERICVPPALGDDAGPMGALIVGAAA</sequence>
<dbReference type="SUPFAM" id="SSF53067">
    <property type="entry name" value="Actin-like ATPase domain"/>
    <property type="match status" value="1"/>
</dbReference>
<keyword evidence="3" id="KW-0862">Zinc</keyword>
<dbReference type="RefSeq" id="WP_267223297.1">
    <property type="nucleotide sequence ID" value="NZ_JAPCWC010000021.1"/>
</dbReference>
<dbReference type="Proteomes" id="UP001589858">
    <property type="component" value="Unassembled WGS sequence"/>
</dbReference>
<dbReference type="InterPro" id="IPR049874">
    <property type="entry name" value="ROK_cs"/>
</dbReference>
<proteinExistence type="predicted"/>
<keyword evidence="4" id="KW-0460">Magnesium</keyword>
<dbReference type="InterPro" id="IPR000600">
    <property type="entry name" value="ROK"/>
</dbReference>
<organism evidence="7 8">
    <name type="scientific">Novosphingobium clariflavum</name>
    <dbReference type="NCBI Taxonomy" id="2029884"/>
    <lineage>
        <taxon>Bacteria</taxon>
        <taxon>Pseudomonadati</taxon>
        <taxon>Pseudomonadota</taxon>
        <taxon>Alphaproteobacteria</taxon>
        <taxon>Sphingomonadales</taxon>
        <taxon>Sphingomonadaceae</taxon>
        <taxon>Novosphingobium</taxon>
    </lineage>
</organism>
<evidence type="ECO:0000256" key="3">
    <source>
        <dbReference type="ARBA" id="ARBA00022833"/>
    </source>
</evidence>